<feature type="domain" description="HTH iclR-type" evidence="4">
    <location>
        <begin position="12"/>
        <end position="74"/>
    </location>
</feature>
<evidence type="ECO:0000313" key="7">
    <source>
        <dbReference type="Proteomes" id="UP001244427"/>
    </source>
</evidence>
<dbReference type="InterPro" id="IPR036388">
    <property type="entry name" value="WH-like_DNA-bd_sf"/>
</dbReference>
<organism evidence="6 7">
    <name type="scientific">Microbacterium natoriense</name>
    <dbReference type="NCBI Taxonomy" id="284570"/>
    <lineage>
        <taxon>Bacteria</taxon>
        <taxon>Bacillati</taxon>
        <taxon>Actinomycetota</taxon>
        <taxon>Actinomycetes</taxon>
        <taxon>Micrococcales</taxon>
        <taxon>Microbacteriaceae</taxon>
        <taxon>Microbacterium</taxon>
    </lineage>
</organism>
<dbReference type="SUPFAM" id="SSF55781">
    <property type="entry name" value="GAF domain-like"/>
    <property type="match status" value="1"/>
</dbReference>
<evidence type="ECO:0000256" key="1">
    <source>
        <dbReference type="ARBA" id="ARBA00023015"/>
    </source>
</evidence>
<keyword evidence="1" id="KW-0805">Transcription regulation</keyword>
<keyword evidence="2 6" id="KW-0238">DNA-binding</keyword>
<proteinExistence type="predicted"/>
<dbReference type="PROSITE" id="PS51078">
    <property type="entry name" value="ICLR_ED"/>
    <property type="match status" value="1"/>
</dbReference>
<evidence type="ECO:0000256" key="3">
    <source>
        <dbReference type="ARBA" id="ARBA00023163"/>
    </source>
</evidence>
<dbReference type="InterPro" id="IPR005471">
    <property type="entry name" value="Tscrpt_reg_IclR_N"/>
</dbReference>
<dbReference type="AlphaFoldDB" id="A0AAW8ESK9"/>
<dbReference type="EMBL" id="JAUSXV010000001">
    <property type="protein sequence ID" value="MDQ0646223.1"/>
    <property type="molecule type" value="Genomic_DNA"/>
</dbReference>
<dbReference type="PANTHER" id="PTHR30136:SF24">
    <property type="entry name" value="HTH-TYPE TRANSCRIPTIONAL REPRESSOR ALLR"/>
    <property type="match status" value="1"/>
</dbReference>
<dbReference type="SUPFAM" id="SSF46785">
    <property type="entry name" value="Winged helix' DNA-binding domain"/>
    <property type="match status" value="1"/>
</dbReference>
<dbReference type="Pfam" id="PF09339">
    <property type="entry name" value="HTH_IclR"/>
    <property type="match status" value="1"/>
</dbReference>
<evidence type="ECO:0000256" key="2">
    <source>
        <dbReference type="ARBA" id="ARBA00023125"/>
    </source>
</evidence>
<dbReference type="PANTHER" id="PTHR30136">
    <property type="entry name" value="HELIX-TURN-HELIX TRANSCRIPTIONAL REGULATOR, ICLR FAMILY"/>
    <property type="match status" value="1"/>
</dbReference>
<dbReference type="GO" id="GO:0045892">
    <property type="term" value="P:negative regulation of DNA-templated transcription"/>
    <property type="evidence" value="ECO:0007669"/>
    <property type="project" value="TreeGrafter"/>
</dbReference>
<sequence length="265" mass="28635">MTDPTVVERGTVGALDRAIRILDELAAAPGGLDLASIAQSVGMSSSGAHRALKSLSLGGLVSQRERRGDYFLGPKILVWAQQMGDERSLASLAMPILRVLNEETRESVYLSVMRDRRIWNICALEGHGNVLVQERPGAERLFHSTGRGKLFLASLDRAAAKKIVAETSLPSVGPATITDEAELWREVDRARERGFAVSREESFAGGAGVAFPVFDNRGVLLAAVGASIPLTRFDSLGEQFFVEQVRHAAEKITAAWAGVHMLDNT</sequence>
<dbReference type="SMART" id="SM00346">
    <property type="entry name" value="HTH_ICLR"/>
    <property type="match status" value="1"/>
</dbReference>
<keyword evidence="7" id="KW-1185">Reference proteome</keyword>
<dbReference type="InterPro" id="IPR029016">
    <property type="entry name" value="GAF-like_dom_sf"/>
</dbReference>
<dbReference type="InterPro" id="IPR036390">
    <property type="entry name" value="WH_DNA-bd_sf"/>
</dbReference>
<name>A0AAW8ESK9_9MICO</name>
<dbReference type="GO" id="GO:0003677">
    <property type="term" value="F:DNA binding"/>
    <property type="evidence" value="ECO:0007669"/>
    <property type="project" value="UniProtKB-KW"/>
</dbReference>
<keyword evidence="3" id="KW-0804">Transcription</keyword>
<dbReference type="Proteomes" id="UP001244427">
    <property type="component" value="Unassembled WGS sequence"/>
</dbReference>
<evidence type="ECO:0000259" key="4">
    <source>
        <dbReference type="PROSITE" id="PS51077"/>
    </source>
</evidence>
<gene>
    <name evidence="6" type="ORF">QFZ53_000419</name>
</gene>
<dbReference type="Gene3D" id="3.30.450.40">
    <property type="match status" value="1"/>
</dbReference>
<dbReference type="Gene3D" id="1.10.10.10">
    <property type="entry name" value="Winged helix-like DNA-binding domain superfamily/Winged helix DNA-binding domain"/>
    <property type="match status" value="1"/>
</dbReference>
<dbReference type="InterPro" id="IPR014757">
    <property type="entry name" value="Tscrpt_reg_IclR_C"/>
</dbReference>
<protein>
    <submittedName>
        <fullName evidence="6">DNA-binding IclR family transcriptional regulator</fullName>
    </submittedName>
</protein>
<dbReference type="RefSeq" id="WP_307293002.1">
    <property type="nucleotide sequence ID" value="NZ_JAUSXV010000001.1"/>
</dbReference>
<dbReference type="GO" id="GO:0003700">
    <property type="term" value="F:DNA-binding transcription factor activity"/>
    <property type="evidence" value="ECO:0007669"/>
    <property type="project" value="TreeGrafter"/>
</dbReference>
<dbReference type="InterPro" id="IPR050707">
    <property type="entry name" value="HTH_MetabolicPath_Reg"/>
</dbReference>
<evidence type="ECO:0000313" key="6">
    <source>
        <dbReference type="EMBL" id="MDQ0646223.1"/>
    </source>
</evidence>
<dbReference type="Pfam" id="PF01614">
    <property type="entry name" value="IclR_C"/>
    <property type="match status" value="1"/>
</dbReference>
<feature type="domain" description="IclR-ED" evidence="5">
    <location>
        <begin position="75"/>
        <end position="258"/>
    </location>
</feature>
<dbReference type="PROSITE" id="PS51077">
    <property type="entry name" value="HTH_ICLR"/>
    <property type="match status" value="1"/>
</dbReference>
<comment type="caution">
    <text evidence="6">The sequence shown here is derived from an EMBL/GenBank/DDBJ whole genome shotgun (WGS) entry which is preliminary data.</text>
</comment>
<reference evidence="6 7" key="1">
    <citation type="submission" date="2023-07" db="EMBL/GenBank/DDBJ databases">
        <title>Comparative genomics of wheat-associated soil bacteria to identify genetic determinants of phenazine resistance.</title>
        <authorList>
            <person name="Mouncey N."/>
        </authorList>
    </citation>
    <scope>NUCLEOTIDE SEQUENCE [LARGE SCALE GENOMIC DNA]</scope>
    <source>
        <strain evidence="6 7">W4I9-1</strain>
    </source>
</reference>
<accession>A0AAW8ESK9</accession>
<evidence type="ECO:0000259" key="5">
    <source>
        <dbReference type="PROSITE" id="PS51078"/>
    </source>
</evidence>